<gene>
    <name evidence="1" type="ORF">COO91_05275</name>
</gene>
<sequence>MSELFTLYSEPVIRLNLVKTFSWQAQLDSAYFVSPRKAYF</sequence>
<dbReference type="EMBL" id="CP024785">
    <property type="protein sequence ID" value="AUB39283.1"/>
    <property type="molecule type" value="Genomic_DNA"/>
</dbReference>
<accession>A0A2K8SVC4</accession>
<dbReference type="Proteomes" id="UP000232003">
    <property type="component" value="Chromosome"/>
</dbReference>
<reference evidence="1 2" key="1">
    <citation type="submission" date="2017-11" db="EMBL/GenBank/DDBJ databases">
        <title>Complete genome of a free-living desiccation-tolerant cyanobacterium and its photosynthetic adaptation to extreme terrestrial habitat.</title>
        <authorList>
            <person name="Shang J."/>
        </authorList>
    </citation>
    <scope>NUCLEOTIDE SEQUENCE [LARGE SCALE GENOMIC DNA]</scope>
    <source>
        <strain evidence="1 2">CCNUN1</strain>
    </source>
</reference>
<keyword evidence="2" id="KW-1185">Reference proteome</keyword>
<dbReference type="AlphaFoldDB" id="A0A2K8SVC4"/>
<dbReference type="KEGG" id="nfl:COO91_05275"/>
<evidence type="ECO:0000313" key="2">
    <source>
        <dbReference type="Proteomes" id="UP000232003"/>
    </source>
</evidence>
<organism evidence="1 2">
    <name type="scientific">Nostoc flagelliforme CCNUN1</name>
    <dbReference type="NCBI Taxonomy" id="2038116"/>
    <lineage>
        <taxon>Bacteria</taxon>
        <taxon>Bacillati</taxon>
        <taxon>Cyanobacteriota</taxon>
        <taxon>Cyanophyceae</taxon>
        <taxon>Nostocales</taxon>
        <taxon>Nostocaceae</taxon>
        <taxon>Nostoc</taxon>
    </lineage>
</organism>
<proteinExistence type="predicted"/>
<evidence type="ECO:0000313" key="1">
    <source>
        <dbReference type="EMBL" id="AUB39283.1"/>
    </source>
</evidence>
<name>A0A2K8SVC4_9NOSO</name>
<protein>
    <submittedName>
        <fullName evidence="1">Uncharacterized protein</fullName>
    </submittedName>
</protein>